<dbReference type="Proteomes" id="UP000499080">
    <property type="component" value="Unassembled WGS sequence"/>
</dbReference>
<comment type="caution">
    <text evidence="2">The sequence shown here is derived from an EMBL/GenBank/DDBJ whole genome shotgun (WGS) entry which is preliminary data.</text>
</comment>
<evidence type="ECO:0000256" key="1">
    <source>
        <dbReference type="SAM" id="MobiDB-lite"/>
    </source>
</evidence>
<keyword evidence="3" id="KW-1185">Reference proteome</keyword>
<dbReference type="EMBL" id="BGPR01001128">
    <property type="protein sequence ID" value="GBM46242.1"/>
    <property type="molecule type" value="Genomic_DNA"/>
</dbReference>
<reference evidence="2 3" key="1">
    <citation type="journal article" date="2019" name="Sci. Rep.">
        <title>Orb-weaving spider Araneus ventricosus genome elucidates the spidroin gene catalogue.</title>
        <authorList>
            <person name="Kono N."/>
            <person name="Nakamura H."/>
            <person name="Ohtoshi R."/>
            <person name="Moran D.A.P."/>
            <person name="Shinohara A."/>
            <person name="Yoshida Y."/>
            <person name="Fujiwara M."/>
            <person name="Mori M."/>
            <person name="Tomita M."/>
            <person name="Arakawa K."/>
        </authorList>
    </citation>
    <scope>NUCLEOTIDE SEQUENCE [LARGE SCALE GENOMIC DNA]</scope>
</reference>
<gene>
    <name evidence="2" type="ORF">AVEN_224808_1</name>
</gene>
<evidence type="ECO:0000313" key="3">
    <source>
        <dbReference type="Proteomes" id="UP000499080"/>
    </source>
</evidence>
<dbReference type="AlphaFoldDB" id="A0A4Y2FXJ1"/>
<feature type="compositionally biased region" description="Basic residues" evidence="1">
    <location>
        <begin position="46"/>
        <end position="69"/>
    </location>
</feature>
<proteinExistence type="predicted"/>
<feature type="region of interest" description="Disordered" evidence="1">
    <location>
        <begin position="42"/>
        <end position="76"/>
    </location>
</feature>
<accession>A0A4Y2FXJ1</accession>
<organism evidence="2 3">
    <name type="scientific">Araneus ventricosus</name>
    <name type="common">Orbweaver spider</name>
    <name type="synonym">Epeira ventricosa</name>
    <dbReference type="NCBI Taxonomy" id="182803"/>
    <lineage>
        <taxon>Eukaryota</taxon>
        <taxon>Metazoa</taxon>
        <taxon>Ecdysozoa</taxon>
        <taxon>Arthropoda</taxon>
        <taxon>Chelicerata</taxon>
        <taxon>Arachnida</taxon>
        <taxon>Araneae</taxon>
        <taxon>Araneomorphae</taxon>
        <taxon>Entelegynae</taxon>
        <taxon>Araneoidea</taxon>
        <taxon>Araneidae</taxon>
        <taxon>Araneus</taxon>
    </lineage>
</organism>
<evidence type="ECO:0000313" key="2">
    <source>
        <dbReference type="EMBL" id="GBM46242.1"/>
    </source>
</evidence>
<sequence length="115" mass="13509">MPSHSLIRIYERLSFVASSKIIVAFLLEPSVRLQGREPNVRILAPRPRRRTTSVHRVRQANSTHTKKNLPVRGRPELITPKSFRRLNGEHIVRCKKKDLKLIKHRTIKKLHEKLK</sequence>
<name>A0A4Y2FXJ1_ARAVE</name>
<protein>
    <submittedName>
        <fullName evidence="2">Uncharacterized protein</fullName>
    </submittedName>
</protein>